<gene>
    <name evidence="2" type="ordered locus">ETA_28210</name>
</gene>
<dbReference type="STRING" id="465817.ETA_28210"/>
<dbReference type="RefSeq" id="WP_012442524.1">
    <property type="nucleotide sequence ID" value="NC_010694.1"/>
</dbReference>
<evidence type="ECO:0000256" key="1">
    <source>
        <dbReference type="SAM" id="Phobius"/>
    </source>
</evidence>
<sequence length="106" mass="12464">MWLVANLLVVITWFGIFAFNNEIETPNKIFHIIKTVFLGYALFFHGYAEPYFLIICAFVIFGIIITHLRNINKIIVKDFSTLYMTYIMLPFPLEMRIILLWAGVIE</sequence>
<organism evidence="2 3">
    <name type="scientific">Erwinia tasmaniensis (strain DSM 17950 / CFBP 7177 / CIP 109463 / NCPPB 4357 / Et1/99)</name>
    <dbReference type="NCBI Taxonomy" id="465817"/>
    <lineage>
        <taxon>Bacteria</taxon>
        <taxon>Pseudomonadati</taxon>
        <taxon>Pseudomonadota</taxon>
        <taxon>Gammaproteobacteria</taxon>
        <taxon>Enterobacterales</taxon>
        <taxon>Erwiniaceae</taxon>
        <taxon>Erwinia</taxon>
    </lineage>
</organism>
<feature type="transmembrane region" description="Helical" evidence="1">
    <location>
        <begin position="28"/>
        <end position="44"/>
    </location>
</feature>
<reference evidence="2 3" key="1">
    <citation type="journal article" date="2008" name="Environ. Microbiol.">
        <title>The genome of Erwinia tasmaniensis strain Et1/99, a non-pathogenic bacterium in the genus Erwinia.</title>
        <authorList>
            <person name="Kube M."/>
            <person name="Migdoll A.M."/>
            <person name="Mueller I."/>
            <person name="Kuhl H."/>
            <person name="Beck A."/>
            <person name="Reinhardt R."/>
            <person name="Geider K."/>
        </authorList>
    </citation>
    <scope>NUCLEOTIDE SEQUENCE [LARGE SCALE GENOMIC DNA]</scope>
    <source>
        <strain evidence="3">DSM 17950 / CFBP 7177 / CIP 109463 / NCPPB 4357 / Et1/99</strain>
    </source>
</reference>
<keyword evidence="1" id="KW-0812">Transmembrane</keyword>
<accession>B2VF30</accession>
<dbReference type="eggNOG" id="ENOG5032FPM">
    <property type="taxonomic scope" value="Bacteria"/>
</dbReference>
<proteinExistence type="predicted"/>
<feature type="transmembrane region" description="Helical" evidence="1">
    <location>
        <begin position="83"/>
        <end position="105"/>
    </location>
</feature>
<dbReference type="AlphaFoldDB" id="B2VF30"/>
<keyword evidence="1" id="KW-1133">Transmembrane helix</keyword>
<evidence type="ECO:0000313" key="2">
    <source>
        <dbReference type="EMBL" id="CAO97867.1"/>
    </source>
</evidence>
<dbReference type="EMBL" id="CU468135">
    <property type="protein sequence ID" value="CAO97867.1"/>
    <property type="molecule type" value="Genomic_DNA"/>
</dbReference>
<dbReference type="HOGENOM" id="CLU_2219059_0_0_6"/>
<feature type="transmembrane region" description="Helical" evidence="1">
    <location>
        <begin position="51"/>
        <end position="71"/>
    </location>
</feature>
<dbReference type="KEGG" id="eta:ETA_28210"/>
<protein>
    <submittedName>
        <fullName evidence="2">Uncharacterized protein</fullName>
    </submittedName>
</protein>
<evidence type="ECO:0000313" key="3">
    <source>
        <dbReference type="Proteomes" id="UP000001726"/>
    </source>
</evidence>
<keyword evidence="1" id="KW-0472">Membrane</keyword>
<keyword evidence="3" id="KW-1185">Reference proteome</keyword>
<name>B2VF30_ERWT9</name>
<dbReference type="OrthoDB" id="9984306at2"/>
<dbReference type="Proteomes" id="UP000001726">
    <property type="component" value="Chromosome"/>
</dbReference>